<protein>
    <submittedName>
        <fullName evidence="1">Uncharacterized protein</fullName>
    </submittedName>
</protein>
<accession>A0ABV2PML8</accession>
<name>A0ABV2PML8_9BACI</name>
<comment type="caution">
    <text evidence="1">The sequence shown here is derived from an EMBL/GenBank/DDBJ whole genome shotgun (WGS) entry which is preliminary data.</text>
</comment>
<evidence type="ECO:0000313" key="2">
    <source>
        <dbReference type="Proteomes" id="UP001549363"/>
    </source>
</evidence>
<organism evidence="1 2">
    <name type="scientific">Lysinibacillus parviboronicapiens</name>
    <dbReference type="NCBI Taxonomy" id="436516"/>
    <lineage>
        <taxon>Bacteria</taxon>
        <taxon>Bacillati</taxon>
        <taxon>Bacillota</taxon>
        <taxon>Bacilli</taxon>
        <taxon>Bacillales</taxon>
        <taxon>Bacillaceae</taxon>
        <taxon>Lysinibacillus</taxon>
    </lineage>
</organism>
<reference evidence="1 2" key="1">
    <citation type="submission" date="2024-06" db="EMBL/GenBank/DDBJ databases">
        <title>Sorghum-associated microbial communities from plants grown in Nebraska, USA.</title>
        <authorList>
            <person name="Schachtman D."/>
        </authorList>
    </citation>
    <scope>NUCLEOTIDE SEQUENCE [LARGE SCALE GENOMIC DNA]</scope>
    <source>
        <strain evidence="1 2">736</strain>
    </source>
</reference>
<keyword evidence="2" id="KW-1185">Reference proteome</keyword>
<sequence>MEELKSQRIADQQEVLETLTAVMRGEIRSATLIGLGGGEEDITNDMPPTTAERIRAAELLGKRFKMWTDKQEIEHSGNVKTSVDLSNLTTEELRAIANSKRGTD</sequence>
<dbReference type="EMBL" id="JBEPSB010000018">
    <property type="protein sequence ID" value="MET4562193.1"/>
    <property type="molecule type" value="Genomic_DNA"/>
</dbReference>
<gene>
    <name evidence="1" type="ORF">ABIA69_003379</name>
</gene>
<proteinExistence type="predicted"/>
<evidence type="ECO:0000313" key="1">
    <source>
        <dbReference type="EMBL" id="MET4562193.1"/>
    </source>
</evidence>
<dbReference type="Proteomes" id="UP001549363">
    <property type="component" value="Unassembled WGS sequence"/>
</dbReference>
<dbReference type="Gene3D" id="6.10.140.2160">
    <property type="match status" value="1"/>
</dbReference>